<name>A0A6J6YQ02_9ZZZZ</name>
<gene>
    <name evidence="1" type="ORF">UFOPK3099_00502</name>
</gene>
<dbReference type="EMBL" id="CAFAAV010000025">
    <property type="protein sequence ID" value="CAB4807367.1"/>
    <property type="molecule type" value="Genomic_DNA"/>
</dbReference>
<organism evidence="1">
    <name type="scientific">freshwater metagenome</name>
    <dbReference type="NCBI Taxonomy" id="449393"/>
    <lineage>
        <taxon>unclassified sequences</taxon>
        <taxon>metagenomes</taxon>
        <taxon>ecological metagenomes</taxon>
    </lineage>
</organism>
<evidence type="ECO:0000313" key="1">
    <source>
        <dbReference type="EMBL" id="CAB4807367.1"/>
    </source>
</evidence>
<accession>A0A6J6YQ02</accession>
<reference evidence="1" key="1">
    <citation type="submission" date="2020-05" db="EMBL/GenBank/DDBJ databases">
        <authorList>
            <person name="Chiriac C."/>
            <person name="Salcher M."/>
            <person name="Ghai R."/>
            <person name="Kavagutti S V."/>
        </authorList>
    </citation>
    <scope>NUCLEOTIDE SEQUENCE</scope>
</reference>
<sequence>MLVGAIAVHHPDLPVTPGAERDQRAIGAPRWLVVLGRVGGESGERAGGGVDEIEIGVPVGCRGADDDALTVG</sequence>
<dbReference type="AlphaFoldDB" id="A0A6J6YQ02"/>
<protein>
    <submittedName>
        <fullName evidence="1">Unannotated protein</fullName>
    </submittedName>
</protein>
<proteinExistence type="predicted"/>